<dbReference type="Proteomes" id="UP000253664">
    <property type="component" value="Unassembled WGS sequence"/>
</dbReference>
<dbReference type="AlphaFoldDB" id="A0A367KZ77"/>
<dbReference type="OrthoDB" id="10004862at2759"/>
<gene>
    <name evidence="2" type="ORF">L249_4568</name>
</gene>
<evidence type="ECO:0000313" key="3">
    <source>
        <dbReference type="Proteomes" id="UP000253664"/>
    </source>
</evidence>
<keyword evidence="1" id="KW-0560">Oxidoreductase</keyword>
<dbReference type="EMBL" id="LKCN02000028">
    <property type="protein sequence ID" value="RCI07466.1"/>
    <property type="molecule type" value="Genomic_DNA"/>
</dbReference>
<organism evidence="2 3">
    <name type="scientific">Ophiocordyceps polyrhachis-furcata BCC 54312</name>
    <dbReference type="NCBI Taxonomy" id="1330021"/>
    <lineage>
        <taxon>Eukaryota</taxon>
        <taxon>Fungi</taxon>
        <taxon>Dikarya</taxon>
        <taxon>Ascomycota</taxon>
        <taxon>Pezizomycotina</taxon>
        <taxon>Sordariomycetes</taxon>
        <taxon>Hypocreomycetidae</taxon>
        <taxon>Hypocreales</taxon>
        <taxon>Ophiocordycipitaceae</taxon>
        <taxon>Ophiocordyceps</taxon>
    </lineage>
</organism>
<accession>A0A367KZ77</accession>
<proteinExistence type="predicted"/>
<protein>
    <recommendedName>
        <fullName evidence="4">HypA-like protein</fullName>
    </recommendedName>
</protein>
<keyword evidence="3" id="KW-1185">Reference proteome</keyword>
<dbReference type="Pfam" id="PF14027">
    <property type="entry name" value="Questin_oxidase"/>
    <property type="match status" value="1"/>
</dbReference>
<dbReference type="STRING" id="1330021.A0A367KZ77"/>
<evidence type="ECO:0000256" key="1">
    <source>
        <dbReference type="ARBA" id="ARBA00023002"/>
    </source>
</evidence>
<comment type="caution">
    <text evidence="2">The sequence shown here is derived from an EMBL/GenBank/DDBJ whole genome shotgun (WGS) entry which is preliminary data.</text>
</comment>
<name>A0A367KZ77_9HYPO</name>
<dbReference type="PANTHER" id="PTHR35870">
    <property type="entry name" value="PROTEIN, PUTATIVE (AFU_ORTHOLOGUE AFUA_5G03330)-RELATED"/>
    <property type="match status" value="1"/>
</dbReference>
<dbReference type="GO" id="GO:0016491">
    <property type="term" value="F:oxidoreductase activity"/>
    <property type="evidence" value="ECO:0007669"/>
    <property type="project" value="UniProtKB-KW"/>
</dbReference>
<reference evidence="2 3" key="1">
    <citation type="journal article" date="2015" name="BMC Genomics">
        <title>Insights from the genome of Ophiocordyceps polyrhachis-furcata to pathogenicity and host specificity in insect fungi.</title>
        <authorList>
            <person name="Wichadakul D."/>
            <person name="Kobmoo N."/>
            <person name="Ingsriswang S."/>
            <person name="Tangphatsornruang S."/>
            <person name="Chantasingh D."/>
            <person name="Luangsa-ard J.J."/>
            <person name="Eurwilaichitr L."/>
        </authorList>
    </citation>
    <scope>NUCLEOTIDE SEQUENCE [LARGE SCALE GENOMIC DNA]</scope>
    <source>
        <strain evidence="2 3">BCC 54312</strain>
    </source>
</reference>
<evidence type="ECO:0008006" key="4">
    <source>
        <dbReference type="Google" id="ProtNLM"/>
    </source>
</evidence>
<sequence length="466" mass="52652">MRLARSIRTRPLQASTPRLFSSVAMATPYRFSVSPTDTGLLKVKQDDDAAARVSELLQDDLETHHVFFNDDGFHNHIAHQLLTLYGTGSSAEDLTKAYDLNKAYQLPARKGDVSIADSLSRDWEKEAPKFLGKGDHYADFLLYFQREIEKQTWQAVVEKHVFGDSPSCLDLLGRLCAGFYHPLIQLMYGIEWEQPALVAEGLAQAAVHDGRITELMREVDEYLASTAAEEVKLIDSLPDLLESLRDKYPKLAASAHWEDPNRIYDGVLKRARPEAVALLAGIRVRDRDLEERTAEMLHASAYVVAAAAWNPPYVPKFDFFLLHNLTSAPFFLTLNKLPTIPTSSKARLLTWKMRMDVIGYLSRGLPPLRMEDTLAIPDDATQARDLVSRFRNIVDDGHLIKVVRSLLLAEEASAPYGARAWIRLRHGRDWLRALNRLLVGSEGARLDQIWVRSAGFPEAWRDLPKL</sequence>
<dbReference type="InterPro" id="IPR025337">
    <property type="entry name" value="Questin_oxidase-like"/>
</dbReference>
<dbReference type="PANTHER" id="PTHR35870:SF1">
    <property type="entry name" value="PROTEIN, PUTATIVE (AFU_ORTHOLOGUE AFUA_5G03330)-RELATED"/>
    <property type="match status" value="1"/>
</dbReference>
<evidence type="ECO:0000313" key="2">
    <source>
        <dbReference type="EMBL" id="RCI07466.1"/>
    </source>
</evidence>